<evidence type="ECO:0000256" key="3">
    <source>
        <dbReference type="ARBA" id="ARBA00022475"/>
    </source>
</evidence>
<keyword evidence="7" id="KW-0325">Glycoprotein</keyword>
<evidence type="ECO:0000256" key="6">
    <source>
        <dbReference type="ARBA" id="ARBA00023157"/>
    </source>
</evidence>
<dbReference type="GO" id="GO:0009986">
    <property type="term" value="C:cell surface"/>
    <property type="evidence" value="ECO:0007669"/>
    <property type="project" value="UniProtKB-SubCell"/>
</dbReference>
<keyword evidence="4" id="KW-0732">Signal</keyword>
<dbReference type="EMBL" id="LK391708">
    <property type="protein sequence ID" value="CDR94954.1"/>
    <property type="molecule type" value="Genomic_DNA"/>
</dbReference>
<dbReference type="RefSeq" id="XP_012767140.1">
    <property type="nucleotide sequence ID" value="XM_012911686.1"/>
</dbReference>
<dbReference type="PROSITE" id="PS51701">
    <property type="entry name" value="6_CYS"/>
    <property type="match status" value="1"/>
</dbReference>
<evidence type="ECO:0000256" key="7">
    <source>
        <dbReference type="ARBA" id="ARBA00023180"/>
    </source>
</evidence>
<organism evidence="9 10">
    <name type="scientific">Babesia bigemina</name>
    <dbReference type="NCBI Taxonomy" id="5866"/>
    <lineage>
        <taxon>Eukaryota</taxon>
        <taxon>Sar</taxon>
        <taxon>Alveolata</taxon>
        <taxon>Apicomplexa</taxon>
        <taxon>Aconoidasida</taxon>
        <taxon>Piroplasmida</taxon>
        <taxon>Babesiidae</taxon>
        <taxon>Babesia</taxon>
    </lineage>
</organism>
<keyword evidence="6" id="KW-1015">Disulfide bond</keyword>
<dbReference type="VEuPathDB" id="PiroplasmaDB:BBBOND_0201110"/>
<evidence type="ECO:0000313" key="10">
    <source>
        <dbReference type="Proteomes" id="UP000033188"/>
    </source>
</evidence>
<evidence type="ECO:0000313" key="9">
    <source>
        <dbReference type="EMBL" id="CDR94954.1"/>
    </source>
</evidence>
<dbReference type="AlphaFoldDB" id="A0A061D7S1"/>
<dbReference type="Gene3D" id="2.60.40.2860">
    <property type="match status" value="1"/>
</dbReference>
<comment type="subcellular location">
    <subcellularLocation>
        <location evidence="1">Cell membrane</location>
    </subcellularLocation>
    <subcellularLocation>
        <location evidence="2">Cell surface</location>
    </subcellularLocation>
</comment>
<name>A0A061D7S1_BABBI</name>
<feature type="domain" description="6-Cys" evidence="8">
    <location>
        <begin position="812"/>
        <end position="941"/>
    </location>
</feature>
<protein>
    <recommendedName>
        <fullName evidence="8">6-Cys domain-containing protein</fullName>
    </recommendedName>
</protein>
<keyword evidence="5" id="KW-0472">Membrane</keyword>
<accession>A0A061D7S1</accession>
<evidence type="ECO:0000256" key="1">
    <source>
        <dbReference type="ARBA" id="ARBA00004236"/>
    </source>
</evidence>
<evidence type="ECO:0000256" key="5">
    <source>
        <dbReference type="ARBA" id="ARBA00023136"/>
    </source>
</evidence>
<dbReference type="GO" id="GO:0005886">
    <property type="term" value="C:plasma membrane"/>
    <property type="evidence" value="ECO:0007669"/>
    <property type="project" value="UniProtKB-SubCell"/>
</dbReference>
<dbReference type="KEGG" id="bbig:BBBOND_0201110"/>
<dbReference type="InterPro" id="IPR038160">
    <property type="entry name" value="6_CYS_dom_sf"/>
</dbReference>
<reference evidence="10" key="1">
    <citation type="submission" date="2014-06" db="EMBL/GenBank/DDBJ databases">
        <authorList>
            <person name="Aslett M."/>
            <person name="De Silva N."/>
        </authorList>
    </citation>
    <scope>NUCLEOTIDE SEQUENCE [LARGE SCALE GENOMIC DNA]</scope>
    <source>
        <strain evidence="10">Bond</strain>
    </source>
</reference>
<keyword evidence="3" id="KW-1003">Cell membrane</keyword>
<dbReference type="OrthoDB" id="365660at2759"/>
<dbReference type="InterPro" id="IPR010884">
    <property type="entry name" value="6_CYS_dom"/>
</dbReference>
<sequence>MVKFSIMKYVLALYAISILSIRFIGALYFDFGNPYDLLISNALVGCDMDMDAIETAAIICPNRVNDTEYVWHPQPRAGNHTSIYTYVSGNDTLDSVPISEVVRSESVNAVLWFKFKVSQTELHYTKEFDQLITVTKHRLMFICGPRDMVLSDELQRHLEQLDSFNEVQAFPWVPGTSLTQEISKIGSGLGVFYLHRRNMYLPLQGCGSRPSPLFDPDMEVTLDPVTYTRSCTADPMSETRIAFVCEGLIEPDGCMKSLINQNDQVVPAPEPQSYWTFNKRGKWIISSYFDGLALPSFHGECRCIDPWTGHVKARIEIRPKTEYSCDIASMLLRNGIRSIPGTWCSVILHPGSTLTIRLPTDGVDSGSGEDLPQLLPKDLTTLRQLKSLRDIDLYDEIPRHQALAGDALELDVSQMDRGEVKLKYHLGKPLTLIGGLNSFVYHWNLKSTNEYLLERIRATVNVSFAFTHEYEMFGCDRRTPGVFHSFASEEYCSTKLMGNGIGPTYECVCDMSLDSGQAGIYCRPDEVLLPENCKSRMYDIFSNQITPMPKSMKNVTLQSISGFQVIQHKSESYIPLSYACMCINEYGYETSRLLLENNRYESQEYTVDREEASITSIPYIVLPWNEVEVSSEDLTKDKHLVLYNIHQKSVKLRVGTTLSMTCAFGRDAQNYVANNSDITTTWLPVQPEVFHYVLTETTHGDGLIRKAYKDAILTTPDGFSVVLYDDPSQENQHLIIESHRGAILISKDPLHKKLVPMAFVCGKAPEPSDFSVITHDMTASDSSSDSISQTTIWPERYTWNVVEVAVEMTDPYMQGCGVTSSLDELFKPETPLIYNEKGEDSGCKIDLQTAGEAAFYCPVPYVLDPPGCFNQVSVNGEVKNLSDISQSLVASHSNHFVTVRLYSSLAGPYETLRQTPPLECRCVTIKGIVLSTIQIENYYSK</sequence>
<gene>
    <name evidence="9" type="ORF">BBBOND_0201110</name>
</gene>
<dbReference type="Pfam" id="PF07422">
    <property type="entry name" value="s48_45"/>
    <property type="match status" value="1"/>
</dbReference>
<evidence type="ECO:0000256" key="2">
    <source>
        <dbReference type="ARBA" id="ARBA00004241"/>
    </source>
</evidence>
<dbReference type="GeneID" id="24563495"/>
<proteinExistence type="predicted"/>
<keyword evidence="10" id="KW-1185">Reference proteome</keyword>
<dbReference type="Proteomes" id="UP000033188">
    <property type="component" value="Chromosome 2"/>
</dbReference>
<evidence type="ECO:0000259" key="8">
    <source>
        <dbReference type="PROSITE" id="PS51701"/>
    </source>
</evidence>
<evidence type="ECO:0000256" key="4">
    <source>
        <dbReference type="ARBA" id="ARBA00022729"/>
    </source>
</evidence>